<dbReference type="Pfam" id="PF22195">
    <property type="entry name" value="TSP1_CFP_C"/>
    <property type="match status" value="1"/>
</dbReference>
<dbReference type="PANTHER" id="PTHR22906">
    <property type="entry name" value="PROPERDIN"/>
    <property type="match status" value="1"/>
</dbReference>
<dbReference type="AlphaFoldDB" id="A0A8B9MCC4"/>
<evidence type="ECO:0000256" key="4">
    <source>
        <dbReference type="ARBA" id="ARBA00022737"/>
    </source>
</evidence>
<sequence length="461" mass="48552">GHALQRRTLRTPLPPLLRPRPPPATPVWCFAQLEEDGGGGACADLLGDDPVPLADCCLNPAYGYKRHPQGHCHTCRSGAWGPWGPWGGCSVTCGEGTQPGRGRRAVGRRGGEARARGRGRGRDPCPLPPEAGRWSPWAPWGECSATCGAGTQGRSRACADPAPRCGGDCGPGGARETRVCRGGTPTCPVGGGWGPWGPWGSCGGTCEGAGPKPRRSRSRRCDSPPPSTDPPGPACPGDAVDAQPCPALPPCPVDGAWGAWSATAPCPVTCGLGVVTWRRACDAPPPQHGGRRCHGNSLRRGVCGPHGPCPAVPHWGPWGDWTPCERPLWGAQSCEPAVGQQRRTRECVGRKPGGPACLAEGGVATIQIRACYNIHHCLLAGNWSDWSPWGLCTPPCGPSPTRSRVRECQPIYPAYPLTVTPVGSAVPVNVTFWGSARPRCPRLEGQLLRLEERRPCLHPPS</sequence>
<evidence type="ECO:0000256" key="2">
    <source>
        <dbReference type="ARBA" id="ARBA00022525"/>
    </source>
</evidence>
<evidence type="ECO:0008006" key="9">
    <source>
        <dbReference type="Google" id="ProtNLM"/>
    </source>
</evidence>
<dbReference type="Pfam" id="PF18487">
    <property type="entry name" value="TSR"/>
    <property type="match status" value="1"/>
</dbReference>
<keyword evidence="5" id="KW-1015">Disulfide bond</keyword>
<dbReference type="SMART" id="SM00209">
    <property type="entry name" value="TSP1"/>
    <property type="match status" value="6"/>
</dbReference>
<evidence type="ECO:0000313" key="8">
    <source>
        <dbReference type="Proteomes" id="UP000694541"/>
    </source>
</evidence>
<name>A0A8B9MCC4_9AVES</name>
<accession>A0A8B9MCC4</accession>
<dbReference type="InterPro" id="IPR000884">
    <property type="entry name" value="TSP1_rpt"/>
</dbReference>
<dbReference type="InterPro" id="IPR054019">
    <property type="entry name" value="CFP_TSR_C"/>
</dbReference>
<dbReference type="Ensembl" id="ENSANIT00000007402.1">
    <property type="protein sequence ID" value="ENSANIP00000007159.1"/>
    <property type="gene ID" value="ENSANIG00000004829.1"/>
</dbReference>
<keyword evidence="8" id="KW-1185">Reference proteome</keyword>
<evidence type="ECO:0000256" key="6">
    <source>
        <dbReference type="SAM" id="MobiDB-lite"/>
    </source>
</evidence>
<evidence type="ECO:0000313" key="7">
    <source>
        <dbReference type="Ensembl" id="ENSANIP00000007159.1"/>
    </source>
</evidence>
<feature type="region of interest" description="Disordered" evidence="6">
    <location>
        <begin position="209"/>
        <end position="236"/>
    </location>
</feature>
<feature type="region of interest" description="Disordered" evidence="6">
    <location>
        <begin position="1"/>
        <end position="20"/>
    </location>
</feature>
<dbReference type="Pfam" id="PF00090">
    <property type="entry name" value="TSP_1"/>
    <property type="match status" value="5"/>
</dbReference>
<dbReference type="Gene3D" id="2.20.100.10">
    <property type="entry name" value="Thrombospondin type-1 (TSP1) repeat"/>
    <property type="match status" value="6"/>
</dbReference>
<dbReference type="InterPro" id="IPR049536">
    <property type="entry name" value="CFP_TSR-0"/>
</dbReference>
<organism evidence="7 8">
    <name type="scientific">Accipiter nisus</name>
    <name type="common">Eurasian sparrowhawk</name>
    <dbReference type="NCBI Taxonomy" id="211598"/>
    <lineage>
        <taxon>Eukaryota</taxon>
        <taxon>Metazoa</taxon>
        <taxon>Chordata</taxon>
        <taxon>Craniata</taxon>
        <taxon>Vertebrata</taxon>
        <taxon>Euteleostomi</taxon>
        <taxon>Archelosauria</taxon>
        <taxon>Archosauria</taxon>
        <taxon>Dinosauria</taxon>
        <taxon>Saurischia</taxon>
        <taxon>Theropoda</taxon>
        <taxon>Coelurosauria</taxon>
        <taxon>Aves</taxon>
        <taxon>Neognathae</taxon>
        <taxon>Neoaves</taxon>
        <taxon>Telluraves</taxon>
        <taxon>Accipitrimorphae</taxon>
        <taxon>Accipitriformes</taxon>
        <taxon>Accipitridae</taxon>
        <taxon>Accipitrinae</taxon>
        <taxon>Accipiter</taxon>
    </lineage>
</organism>
<dbReference type="PROSITE" id="PS50092">
    <property type="entry name" value="TSP1"/>
    <property type="match status" value="6"/>
</dbReference>
<dbReference type="InterPro" id="IPR052065">
    <property type="entry name" value="Compl_asym_regulator"/>
</dbReference>
<evidence type="ECO:0000256" key="3">
    <source>
        <dbReference type="ARBA" id="ARBA00022729"/>
    </source>
</evidence>
<evidence type="ECO:0000256" key="1">
    <source>
        <dbReference type="ARBA" id="ARBA00004613"/>
    </source>
</evidence>
<reference evidence="7" key="2">
    <citation type="submission" date="2025-09" db="UniProtKB">
        <authorList>
            <consortium name="Ensembl"/>
        </authorList>
    </citation>
    <scope>IDENTIFICATION</scope>
</reference>
<protein>
    <recommendedName>
        <fullName evidence="9">Properdin</fullName>
    </recommendedName>
</protein>
<keyword evidence="4" id="KW-0677">Repeat</keyword>
<feature type="compositionally biased region" description="Pro residues" evidence="6">
    <location>
        <begin position="223"/>
        <end position="234"/>
    </location>
</feature>
<dbReference type="Proteomes" id="UP000694541">
    <property type="component" value="Unplaced"/>
</dbReference>
<keyword evidence="2" id="KW-0964">Secreted</keyword>
<dbReference type="InterPro" id="IPR036383">
    <property type="entry name" value="TSP1_rpt_sf"/>
</dbReference>
<evidence type="ECO:0000256" key="5">
    <source>
        <dbReference type="ARBA" id="ARBA00023157"/>
    </source>
</evidence>
<dbReference type="SUPFAM" id="SSF82895">
    <property type="entry name" value="TSP-1 type 1 repeat"/>
    <property type="match status" value="5"/>
</dbReference>
<reference evidence="7" key="1">
    <citation type="submission" date="2025-08" db="UniProtKB">
        <authorList>
            <consortium name="Ensembl"/>
        </authorList>
    </citation>
    <scope>IDENTIFICATION</scope>
</reference>
<feature type="region of interest" description="Disordered" evidence="6">
    <location>
        <begin position="100"/>
        <end position="131"/>
    </location>
</feature>
<comment type="subcellular location">
    <subcellularLocation>
        <location evidence="1">Secreted</location>
    </subcellularLocation>
</comment>
<keyword evidence="3" id="KW-0732">Signal</keyword>
<dbReference type="PANTHER" id="PTHR22906:SF43">
    <property type="entry name" value="PROPERDIN"/>
    <property type="match status" value="1"/>
</dbReference>
<dbReference type="PRINTS" id="PR01705">
    <property type="entry name" value="TSP1REPEAT"/>
</dbReference>
<feature type="compositionally biased region" description="Basic and acidic residues" evidence="6">
    <location>
        <begin position="109"/>
        <end position="123"/>
    </location>
</feature>
<proteinExistence type="predicted"/>